<accession>A0A8H3DQE1</accession>
<dbReference type="GO" id="GO:0003959">
    <property type="term" value="F:NADPH dehydrogenase activity"/>
    <property type="evidence" value="ECO:0007669"/>
    <property type="project" value="TreeGrafter"/>
</dbReference>
<reference evidence="2" key="1">
    <citation type="submission" date="2021-01" db="EMBL/GenBank/DDBJ databases">
        <authorList>
            <person name="Kaushik A."/>
        </authorList>
    </citation>
    <scope>NUCLEOTIDE SEQUENCE</scope>
    <source>
        <strain evidence="2">AG6-10EEA</strain>
    </source>
</reference>
<protein>
    <recommendedName>
        <fullName evidence="1">NADH:flavin oxidoreductase/NADH oxidase N-terminal domain-containing protein</fullName>
    </recommendedName>
</protein>
<dbReference type="EMBL" id="CAJMXA010004271">
    <property type="protein sequence ID" value="CAE6538556.1"/>
    <property type="molecule type" value="Genomic_DNA"/>
</dbReference>
<proteinExistence type="predicted"/>
<dbReference type="Pfam" id="PF00724">
    <property type="entry name" value="Oxidored_FMN"/>
    <property type="match status" value="1"/>
</dbReference>
<evidence type="ECO:0000259" key="1">
    <source>
        <dbReference type="Pfam" id="PF00724"/>
    </source>
</evidence>
<evidence type="ECO:0000313" key="2">
    <source>
        <dbReference type="EMBL" id="CAE6538556.1"/>
    </source>
</evidence>
<dbReference type="SUPFAM" id="SSF51395">
    <property type="entry name" value="FMN-linked oxidoreductases"/>
    <property type="match status" value="1"/>
</dbReference>
<dbReference type="InterPro" id="IPR045247">
    <property type="entry name" value="Oye-like"/>
</dbReference>
<dbReference type="InterPro" id="IPR001155">
    <property type="entry name" value="OxRdtase_FMN_N"/>
</dbReference>
<dbReference type="AlphaFoldDB" id="A0A8H3DQE1"/>
<dbReference type="Gene3D" id="3.20.20.70">
    <property type="entry name" value="Aldolase class I"/>
    <property type="match status" value="1"/>
</dbReference>
<dbReference type="PANTHER" id="PTHR22893">
    <property type="entry name" value="NADH OXIDOREDUCTASE-RELATED"/>
    <property type="match status" value="1"/>
</dbReference>
<dbReference type="CDD" id="cd02933">
    <property type="entry name" value="OYE_like_FMN"/>
    <property type="match status" value="1"/>
</dbReference>
<dbReference type="PANTHER" id="PTHR22893:SF91">
    <property type="entry name" value="NADPH DEHYDROGENASE 2-RELATED"/>
    <property type="match status" value="1"/>
</dbReference>
<sequence length="363" mass="40571">MSTLASKLFSPLKIGNITLAHRVVMAPLTRYRANENHAHTELGVQYYSQRAEIPGTLLITEATAISPEAAGYDYIPGIWSDEQIKAWKDITDAVHKQRSHIFLQLWALGRTADPKVVARKGLPFVSASAIPMEEGGPIPKALSEEEIKLYVEQYAQAAKNAVAKAGFDGVEIHGATGYLPDQFLQDVSNKRTDRYGGSIENRARFVLEIVDAVTTAVGANRTGIRFSPWSKFQGMGMEDPIPTYSYVVKELARRHGDMAYIHFIESRMDENPVEKHYSNDFAREIWSPRPFLNAGGYNAKSAEETATKYENNAVVFGRYFISNPDLPERLKNGVALSHYDRSTFFSHDAKGYIDYPKASEVRA</sequence>
<dbReference type="GO" id="GO:0010181">
    <property type="term" value="F:FMN binding"/>
    <property type="evidence" value="ECO:0007669"/>
    <property type="project" value="InterPro"/>
</dbReference>
<organism evidence="2 3">
    <name type="scientific">Rhizoctonia solani</name>
    <dbReference type="NCBI Taxonomy" id="456999"/>
    <lineage>
        <taxon>Eukaryota</taxon>
        <taxon>Fungi</taxon>
        <taxon>Dikarya</taxon>
        <taxon>Basidiomycota</taxon>
        <taxon>Agaricomycotina</taxon>
        <taxon>Agaricomycetes</taxon>
        <taxon>Cantharellales</taxon>
        <taxon>Ceratobasidiaceae</taxon>
        <taxon>Rhizoctonia</taxon>
    </lineage>
</organism>
<feature type="domain" description="NADH:flavin oxidoreductase/NADH oxidase N-terminal" evidence="1">
    <location>
        <begin position="7"/>
        <end position="335"/>
    </location>
</feature>
<comment type="caution">
    <text evidence="2">The sequence shown here is derived from an EMBL/GenBank/DDBJ whole genome shotgun (WGS) entry which is preliminary data.</text>
</comment>
<evidence type="ECO:0000313" key="3">
    <source>
        <dbReference type="Proteomes" id="UP000663853"/>
    </source>
</evidence>
<dbReference type="FunFam" id="3.20.20.70:FF:000138">
    <property type="entry name" value="NADPH dehydrogenase 1"/>
    <property type="match status" value="1"/>
</dbReference>
<name>A0A8H3DQE1_9AGAM</name>
<dbReference type="InterPro" id="IPR013785">
    <property type="entry name" value="Aldolase_TIM"/>
</dbReference>
<gene>
    <name evidence="2" type="ORF">RDB_LOCUS187005</name>
</gene>
<dbReference type="Proteomes" id="UP000663853">
    <property type="component" value="Unassembled WGS sequence"/>
</dbReference>